<name>A0A5C7EWD8_9PROT</name>
<reference evidence="1 2" key="1">
    <citation type="submission" date="2019-08" db="EMBL/GenBank/DDBJ databases">
        <title>Pelomicrobium methylotrophicum gen. nov., sp. nov. a moderately thermophilic, facultatively anaerobic, lithoautotrophic and methylotrophic bacterium isolated from a terrestrial mud volcano.</title>
        <authorList>
            <person name="Slobodkina G.B."/>
            <person name="Merkel A.Y."/>
            <person name="Slobodkin A.I."/>
        </authorList>
    </citation>
    <scope>NUCLEOTIDE SEQUENCE [LARGE SCALE GENOMIC DNA]</scope>
    <source>
        <strain evidence="1 2">SM250</strain>
    </source>
</reference>
<proteinExistence type="predicted"/>
<evidence type="ECO:0000313" key="1">
    <source>
        <dbReference type="EMBL" id="TXF12539.1"/>
    </source>
</evidence>
<dbReference type="AlphaFoldDB" id="A0A5C7EWD8"/>
<protein>
    <submittedName>
        <fullName evidence="1">Uncharacterized protein</fullName>
    </submittedName>
</protein>
<dbReference type="RefSeq" id="WP_147799031.1">
    <property type="nucleotide sequence ID" value="NZ_VPFL01000005.1"/>
</dbReference>
<organism evidence="1 2">
    <name type="scientific">Pelomicrobium methylotrophicum</name>
    <dbReference type="NCBI Taxonomy" id="2602750"/>
    <lineage>
        <taxon>Bacteria</taxon>
        <taxon>Pseudomonadati</taxon>
        <taxon>Pseudomonadota</taxon>
        <taxon>Hydrogenophilia</taxon>
        <taxon>Hydrogenophilia incertae sedis</taxon>
        <taxon>Pelomicrobium</taxon>
    </lineage>
</organism>
<dbReference type="EMBL" id="VPFL01000005">
    <property type="protein sequence ID" value="TXF12539.1"/>
    <property type="molecule type" value="Genomic_DNA"/>
</dbReference>
<keyword evidence="2" id="KW-1185">Reference proteome</keyword>
<gene>
    <name evidence="1" type="ORF">FR698_04685</name>
</gene>
<evidence type="ECO:0000313" key="2">
    <source>
        <dbReference type="Proteomes" id="UP000321201"/>
    </source>
</evidence>
<dbReference type="Proteomes" id="UP000321201">
    <property type="component" value="Unassembled WGS sequence"/>
</dbReference>
<dbReference type="OrthoDB" id="9800707at2"/>
<dbReference type="InParanoid" id="A0A5C7EWD8"/>
<comment type="caution">
    <text evidence="1">The sequence shown here is derived from an EMBL/GenBank/DDBJ whole genome shotgun (WGS) entry which is preliminary data.</text>
</comment>
<accession>A0A5C7EWD8</accession>
<sequence>MSKVEDLEKQIQQLSLEELAEFRRWFAEFDAHLWDWQFEADVKAGKLDERAEKALRAHSTGQSTKL</sequence>